<reference evidence="2" key="1">
    <citation type="submission" date="2021-06" db="EMBL/GenBank/DDBJ databases">
        <title>Parelaphostrongylus tenuis whole genome reference sequence.</title>
        <authorList>
            <person name="Garwood T.J."/>
            <person name="Larsen P.A."/>
            <person name="Fountain-Jones N.M."/>
            <person name="Garbe J.R."/>
            <person name="Macchietto M.G."/>
            <person name="Kania S.A."/>
            <person name="Gerhold R.W."/>
            <person name="Richards J.E."/>
            <person name="Wolf T.M."/>
        </authorList>
    </citation>
    <scope>NUCLEOTIDE SEQUENCE</scope>
    <source>
        <strain evidence="2">MNPRO001-30</strain>
        <tissue evidence="2">Meninges</tissue>
    </source>
</reference>
<dbReference type="GO" id="GO:0030427">
    <property type="term" value="C:site of polarized growth"/>
    <property type="evidence" value="ECO:0007669"/>
    <property type="project" value="TreeGrafter"/>
</dbReference>
<dbReference type="EMBL" id="JAHQIW010006065">
    <property type="protein sequence ID" value="KAJ1368012.1"/>
    <property type="molecule type" value="Genomic_DNA"/>
</dbReference>
<comment type="caution">
    <text evidence="2">The sequence shown here is derived from an EMBL/GenBank/DDBJ whole genome shotgun (WGS) entry which is preliminary data.</text>
</comment>
<gene>
    <name evidence="2" type="primary">SAX-2_1</name>
    <name evidence="2" type="ORF">KIN20_029060</name>
</gene>
<name>A0AAD5R1R4_PARTN</name>
<evidence type="ECO:0000313" key="3">
    <source>
        <dbReference type="Proteomes" id="UP001196413"/>
    </source>
</evidence>
<dbReference type="PANTHER" id="PTHR12295">
    <property type="entry name" value="FURRY-RELATED"/>
    <property type="match status" value="1"/>
</dbReference>
<dbReference type="InterPro" id="IPR025614">
    <property type="entry name" value="Cell_morpho_N"/>
</dbReference>
<dbReference type="PANTHER" id="PTHR12295:SF30">
    <property type="entry name" value="PROTEIN FURRY"/>
    <property type="match status" value="1"/>
</dbReference>
<dbReference type="InterPro" id="IPR039867">
    <property type="entry name" value="Furry/Tao3/Mor2"/>
</dbReference>
<evidence type="ECO:0000259" key="1">
    <source>
        <dbReference type="Pfam" id="PF14222"/>
    </source>
</evidence>
<accession>A0AAD5R1R4</accession>
<dbReference type="GO" id="GO:0000902">
    <property type="term" value="P:cell morphogenesis"/>
    <property type="evidence" value="ECO:0007669"/>
    <property type="project" value="InterPro"/>
</dbReference>
<feature type="domain" description="Cell morphogenesis protein N-terminal" evidence="1">
    <location>
        <begin position="144"/>
        <end position="673"/>
    </location>
</feature>
<evidence type="ECO:0000313" key="2">
    <source>
        <dbReference type="EMBL" id="KAJ1368012.1"/>
    </source>
</evidence>
<keyword evidence="3" id="KW-1185">Reference proteome</keyword>
<dbReference type="Proteomes" id="UP001196413">
    <property type="component" value="Unassembled WGS sequence"/>
</dbReference>
<dbReference type="Pfam" id="PF14222">
    <property type="entry name" value="MOR2-PAG1_N"/>
    <property type="match status" value="1"/>
</dbReference>
<dbReference type="SUPFAM" id="SSF48371">
    <property type="entry name" value="ARM repeat"/>
    <property type="match status" value="1"/>
</dbReference>
<dbReference type="GO" id="GO:0005938">
    <property type="term" value="C:cell cortex"/>
    <property type="evidence" value="ECO:0007669"/>
    <property type="project" value="TreeGrafter"/>
</dbReference>
<proteinExistence type="predicted"/>
<organism evidence="2 3">
    <name type="scientific">Parelaphostrongylus tenuis</name>
    <name type="common">Meningeal worm</name>
    <dbReference type="NCBI Taxonomy" id="148309"/>
    <lineage>
        <taxon>Eukaryota</taxon>
        <taxon>Metazoa</taxon>
        <taxon>Ecdysozoa</taxon>
        <taxon>Nematoda</taxon>
        <taxon>Chromadorea</taxon>
        <taxon>Rhabditida</taxon>
        <taxon>Rhabditina</taxon>
        <taxon>Rhabditomorpha</taxon>
        <taxon>Strongyloidea</taxon>
        <taxon>Metastrongylidae</taxon>
        <taxon>Parelaphostrongylus</taxon>
    </lineage>
</organism>
<dbReference type="InterPro" id="IPR016024">
    <property type="entry name" value="ARM-type_fold"/>
</dbReference>
<protein>
    <submittedName>
        <fullName evidence="2">Sax-2p</fullName>
    </submittedName>
</protein>
<dbReference type="GO" id="GO:0031175">
    <property type="term" value="P:neuron projection development"/>
    <property type="evidence" value="ECO:0007669"/>
    <property type="project" value="TreeGrafter"/>
</dbReference>
<sequence length="1463" mass="164800">MTQRSRNVRRKSDPALPFRPIQEKVMIAAELPWGLPKIVPAAVLDYGLPTGAFAAQSVLLDLFGLFERKLQSVAEEEPIEKLLNKSLQRGGDPYFDNLCRTLHGISELCLPSVIKALIKWHQHMEQKINDDLTTASDARASLVKKLLAVNYLFCIVLIEILPQVEFHLSACEQQVKYLLDSSFQQVQYKDPATLGVNNTNSLVVSETYAEVIGVLSATHFTQIHRQFMNILSEMKKDNSATVTHNIISLLMAMKFVKIKTNQVEDFELGIKFLDDLGSFFLEVKDKDIKHAVAGLLVEILLPVAAQIKREANIPALITFVCKLFGPTNDLASKKQHKLAAYPLLTCLLCVSQRQFFLSNWVPFLNNTLANLKNRDTRISRVALESLYRLLWVYMIRNNYDGNSATRTRLESICGSLFPKGNRGIVPRDAPLNIFVKIIHFIAQQKLDFAFKDVIFDLLACNRTQRSLCPERMNIGIRALMVIADGLQQKEEPPSMPKSMGPSASGTMQRLRKKTYITRPLTVDIAKAIGLDQYYIPCRKAFDTILRILDTQVGRPLMLTAIQKGKEPDELLGGDVKPKLDLFRTCVAAIPRLLPEPMTYTDLIDILTRITVHIDEELRTMAGNTLQNILGEFPEWREHVILAEIALLHNQLTDFYPAVLDEALRLLHQMVVTWKSAAVQEKKKEQEKDSGLSEASHPVVPSYVPNYASALHAVEGLALVMLCQFRPQPKKIAISLLKEVKQIITILSLDNADTPAITVLDEATPYVVRKYIEHVSLYERMSWNLDFASACEKIATIDTDNCLVNSDKGNEYLQWDPWACALSGYAERKHLISRCPSAVGSAWPSLLNRLIAVNAYVDPSNPQNENRASLLRGSKSKGSSVCGEALSQEGCLSLWQKYLVVCCAFAPSPQNHSSLVFRSFSPTSSLESDVLRSVTSSLRASSRFQPTASLSQLFTKVGAMLRWENMTDIRDSVVLGVGSMSAVAFEAFLEDLNQRGILRDAMEKKLETNVRRRKRKDLLRLQLIRIFEVAVFRGLLESAMIDTTGTLNTLILDFVDSMRANLENDLDRDIAVVTMMRLHFSKVVAVLIDSVGPDNRTNLIPDEKKQSLFYLFTGWCSRTIAADRKNHENEVGSYVEQKAALAMTRLLMCGRIFEMQKSIGEDGYLYGWLEKLVSSANTTMQEEVEEMLAWMLELNESSHLLDWLMSQCYSQPSVVAAKCFRALVRVFSRRDFPCEFISLFVLCQTMLGDASVTDAAVHMIEILKKQFLDNSSSMVMPPQPASVTNNITSPTNSAQLKSQIMSRAQNHCFPIDQRSVCRNLANSYPHLTITIFSEASFRLEGARSQNRTYLISLLLPWLENIELVDPTIGEDSCEGPRGWGSEEATQLLLNNLMYLTVYLAPEHEKEITELWQTLALSFPANLPVILNYLYIVTVLSCDTLLPYAKRVGVNTGWSRWKSYRRLSP</sequence>